<feature type="region of interest" description="Disordered" evidence="1">
    <location>
        <begin position="488"/>
        <end position="522"/>
    </location>
</feature>
<dbReference type="STRING" id="56857.A0A200QZX1"/>
<feature type="compositionally biased region" description="Low complexity" evidence="1">
    <location>
        <begin position="512"/>
        <end position="522"/>
    </location>
</feature>
<feature type="region of interest" description="Disordered" evidence="1">
    <location>
        <begin position="1"/>
        <end position="23"/>
    </location>
</feature>
<dbReference type="EMBL" id="MVGT01000727">
    <property type="protein sequence ID" value="OVA16024.1"/>
    <property type="molecule type" value="Genomic_DNA"/>
</dbReference>
<dbReference type="OMA" id="MRNTINQ"/>
<dbReference type="FunFam" id="3.10.20.90:FF:000154">
    <property type="entry name" value="Large proline-rich protein BAG6"/>
    <property type="match status" value="1"/>
</dbReference>
<dbReference type="OrthoDB" id="267397at2759"/>
<feature type="compositionally biased region" description="Polar residues" evidence="1">
    <location>
        <begin position="719"/>
        <end position="729"/>
    </location>
</feature>
<dbReference type="PROSITE" id="PS50053">
    <property type="entry name" value="UBIQUITIN_2"/>
    <property type="match status" value="1"/>
</dbReference>
<dbReference type="GO" id="GO:0051787">
    <property type="term" value="F:misfolded protein binding"/>
    <property type="evidence" value="ECO:0007669"/>
    <property type="project" value="TreeGrafter"/>
</dbReference>
<accession>A0A200QZX1</accession>
<keyword evidence="4" id="KW-1185">Reference proteome</keyword>
<name>A0A200QZX1_MACCD</name>
<dbReference type="FunCoup" id="A0A200QZX1">
    <property type="interactions" value="2394"/>
</dbReference>
<feature type="compositionally biased region" description="Low complexity" evidence="1">
    <location>
        <begin position="607"/>
        <end position="619"/>
    </location>
</feature>
<feature type="compositionally biased region" description="Polar residues" evidence="1">
    <location>
        <begin position="550"/>
        <end position="565"/>
    </location>
</feature>
<feature type="region of interest" description="Disordered" evidence="1">
    <location>
        <begin position="546"/>
        <end position="573"/>
    </location>
</feature>
<feature type="compositionally biased region" description="Polar residues" evidence="1">
    <location>
        <begin position="97"/>
        <end position="123"/>
    </location>
</feature>
<dbReference type="PANTHER" id="PTHR15204:SF5">
    <property type="entry name" value="LARGE PROLINE-RICH PROTEIN BAG6 ISOFORM X1"/>
    <property type="match status" value="1"/>
</dbReference>
<feature type="region of interest" description="Disordered" evidence="1">
    <location>
        <begin position="441"/>
        <end position="472"/>
    </location>
</feature>
<evidence type="ECO:0000313" key="4">
    <source>
        <dbReference type="Proteomes" id="UP000195402"/>
    </source>
</evidence>
<feature type="compositionally biased region" description="Polar residues" evidence="1">
    <location>
        <begin position="748"/>
        <end position="761"/>
    </location>
</feature>
<dbReference type="SUPFAM" id="SSF54236">
    <property type="entry name" value="Ubiquitin-like"/>
    <property type="match status" value="1"/>
</dbReference>
<gene>
    <name evidence="3" type="ORF">BVC80_1823g86</name>
</gene>
<feature type="compositionally biased region" description="Low complexity" evidence="1">
    <location>
        <begin position="709"/>
        <end position="718"/>
    </location>
</feature>
<protein>
    <submittedName>
        <fullName evidence="3">Ubiquitin domain</fullName>
    </submittedName>
</protein>
<feature type="region of interest" description="Disordered" evidence="1">
    <location>
        <begin position="742"/>
        <end position="761"/>
    </location>
</feature>
<dbReference type="InParanoid" id="A0A200QZX1"/>
<reference evidence="3 4" key="1">
    <citation type="journal article" date="2017" name="Mol. Plant">
        <title>The Genome of Medicinal Plant Macleaya cordata Provides New Insights into Benzylisoquinoline Alkaloids Metabolism.</title>
        <authorList>
            <person name="Liu X."/>
            <person name="Liu Y."/>
            <person name="Huang P."/>
            <person name="Ma Y."/>
            <person name="Qing Z."/>
            <person name="Tang Q."/>
            <person name="Cao H."/>
            <person name="Cheng P."/>
            <person name="Zheng Y."/>
            <person name="Yuan Z."/>
            <person name="Zhou Y."/>
            <person name="Liu J."/>
            <person name="Tang Z."/>
            <person name="Zhuo Y."/>
            <person name="Zhang Y."/>
            <person name="Yu L."/>
            <person name="Huang J."/>
            <person name="Yang P."/>
            <person name="Peng Q."/>
            <person name="Zhang J."/>
            <person name="Jiang W."/>
            <person name="Zhang Z."/>
            <person name="Lin K."/>
            <person name="Ro D.K."/>
            <person name="Chen X."/>
            <person name="Xiong X."/>
            <person name="Shang Y."/>
            <person name="Huang S."/>
            <person name="Zeng J."/>
        </authorList>
    </citation>
    <scope>NUCLEOTIDE SEQUENCE [LARGE SCALE GENOMIC DNA]</scope>
    <source>
        <strain evidence="4">cv. BLH2017</strain>
        <tissue evidence="3">Root</tissue>
    </source>
</reference>
<dbReference type="GO" id="GO:0071818">
    <property type="term" value="C:BAT3 complex"/>
    <property type="evidence" value="ECO:0007669"/>
    <property type="project" value="TreeGrafter"/>
</dbReference>
<dbReference type="GO" id="GO:0036503">
    <property type="term" value="P:ERAD pathway"/>
    <property type="evidence" value="ECO:0007669"/>
    <property type="project" value="TreeGrafter"/>
</dbReference>
<feature type="compositionally biased region" description="Low complexity" evidence="1">
    <location>
        <begin position="9"/>
        <end position="23"/>
    </location>
</feature>
<proteinExistence type="predicted"/>
<comment type="caution">
    <text evidence="3">The sequence shown here is derived from an EMBL/GenBank/DDBJ whole genome shotgun (WGS) entry which is preliminary data.</text>
</comment>
<evidence type="ECO:0000313" key="3">
    <source>
        <dbReference type="EMBL" id="OVA16024.1"/>
    </source>
</evidence>
<organism evidence="3 4">
    <name type="scientific">Macleaya cordata</name>
    <name type="common">Five-seeded plume-poppy</name>
    <name type="synonym">Bocconia cordata</name>
    <dbReference type="NCBI Taxonomy" id="56857"/>
    <lineage>
        <taxon>Eukaryota</taxon>
        <taxon>Viridiplantae</taxon>
        <taxon>Streptophyta</taxon>
        <taxon>Embryophyta</taxon>
        <taxon>Tracheophyta</taxon>
        <taxon>Spermatophyta</taxon>
        <taxon>Magnoliopsida</taxon>
        <taxon>Ranunculales</taxon>
        <taxon>Papaveraceae</taxon>
        <taxon>Papaveroideae</taxon>
        <taxon>Macleaya</taxon>
    </lineage>
</organism>
<feature type="compositionally biased region" description="Polar residues" evidence="1">
    <location>
        <begin position="639"/>
        <end position="660"/>
    </location>
</feature>
<feature type="compositionally biased region" description="Polar residues" evidence="1">
    <location>
        <begin position="620"/>
        <end position="632"/>
    </location>
</feature>
<feature type="region of interest" description="Disordered" evidence="1">
    <location>
        <begin position="593"/>
        <end position="729"/>
    </location>
</feature>
<evidence type="ECO:0000259" key="2">
    <source>
        <dbReference type="PROSITE" id="PS50053"/>
    </source>
</evidence>
<evidence type="ECO:0000256" key="1">
    <source>
        <dbReference type="SAM" id="MobiDB-lite"/>
    </source>
</evidence>
<feature type="region of interest" description="Disordered" evidence="1">
    <location>
        <begin position="97"/>
        <end position="130"/>
    </location>
</feature>
<feature type="compositionally biased region" description="Polar residues" evidence="1">
    <location>
        <begin position="597"/>
        <end position="606"/>
    </location>
</feature>
<dbReference type="InterPro" id="IPR029071">
    <property type="entry name" value="Ubiquitin-like_domsf"/>
</dbReference>
<dbReference type="InterPro" id="IPR019956">
    <property type="entry name" value="Ubiquitin_dom"/>
</dbReference>
<dbReference type="PANTHER" id="PTHR15204">
    <property type="entry name" value="LARGE PROLINE-RICH PROTEIN BAG6"/>
    <property type="match status" value="1"/>
</dbReference>
<dbReference type="Pfam" id="PF00240">
    <property type="entry name" value="ubiquitin"/>
    <property type="match status" value="1"/>
</dbReference>
<dbReference type="PRINTS" id="PR00348">
    <property type="entry name" value="UBIQUITIN"/>
</dbReference>
<dbReference type="AlphaFoldDB" id="A0A200QZX1"/>
<dbReference type="Proteomes" id="UP000195402">
    <property type="component" value="Unassembled WGS sequence"/>
</dbReference>
<sequence>MADGNSVQEASTSAVTSESSESTVEVNVKTLDSQIYTFRVEKNMPVPLFKEKIANTIGVPVGQQRLIFRGKVLKDEHCLSEYHVEDGHTLHLVARQPVQSQTSTGTNSGEVNANNGNQGNDTSAAAPRNRVGQVSHSVVLGTFNIGDQGEGAIPDLSRIVGAVLNSIGIGNQIPMGGATNISSSIPSTASSQVSQAAETEGTRGNIGGRGGPTFPNLPFQSLPQSLQFPLTGAAVNVPSHQTPIPDSLSTLSEFINRMELVLSVNGGQPSSSANAGDTPRLELPFNSRGLPTPETLSIVMRQAQQLLGVHAVAALSHIAGRLEEEGGATDPAVRNQIQTESVQVGRAMQHLGALFLELGRTILTLRMGQSPAESLVNAGPAIYISPSGPNSIMVQPFPLQTSSLFGGSAAPPPNPGLLVPVGLGDSPRNVNIHIHAGTSLAGVPSVGPRPSTGEVTRGENRNGTSVDSGPGRVLPVRSVIATAVPSRFPMDGSHVRSIVPPSHPRTEQNNHSAASPAQASESASIPTLVAGLNAQIRNLVHDMRGENRVPSGQSEGSNLQGSATGSGVDDGSGNLVAELNEQIRNLVHDMRGENRVPSGQSEGSNLGSVTGSGVDDGSGNTQQRQSVECNQFNKDEETSSFTSKEASTANSAAGPSCSSGETKHPLESEVVPDDAVRSGQSHEHTEGVKTVPLGLGLGGLQPRRRGRQGRSQGSSGLSTNQNQHAITSGQRVLQSLVARGPNARMDENGSSSGQLPPVSGQSMEAMPLASQASSGQFDAASMMSQVLNSPALNGLLAGVSEQAGIGSPDGLRNMFEQFTRNPSMRNTINQITQQIGDQDLGNMFSGMGRGQGGALDLSSMVQQMMPIVSQALARGPSFPESSRVVEPNSQQRCNESRTVRDELNNQTFKVDLRQAAERIERHDPPGDVFRSVVETAARLYGEGNCAEELVDEICSNEDLANEFMEMLCRDMRRRFKGGTGSTGKPLP</sequence>
<dbReference type="InterPro" id="IPR000626">
    <property type="entry name" value="Ubiquitin-like_dom"/>
</dbReference>
<dbReference type="SMART" id="SM00213">
    <property type="entry name" value="UBQ"/>
    <property type="match status" value="1"/>
</dbReference>
<feature type="compositionally biased region" description="Basic and acidic residues" evidence="1">
    <location>
        <begin position="674"/>
        <end position="687"/>
    </location>
</feature>
<dbReference type="Gene3D" id="3.10.20.90">
    <property type="entry name" value="Phosphatidylinositol 3-kinase Catalytic Subunit, Chain A, domain 1"/>
    <property type="match status" value="1"/>
</dbReference>
<feature type="domain" description="Ubiquitin-like" evidence="2">
    <location>
        <begin position="24"/>
        <end position="97"/>
    </location>
</feature>
<dbReference type="GO" id="GO:0031593">
    <property type="term" value="F:polyubiquitin modification-dependent protein binding"/>
    <property type="evidence" value="ECO:0007669"/>
    <property type="project" value="TreeGrafter"/>
</dbReference>